<dbReference type="PANTHER" id="PTHR22084:SF4">
    <property type="entry name" value="BZIP DOMAIN-CONTAINING PROTEIN"/>
    <property type="match status" value="1"/>
</dbReference>
<dbReference type="Proteomes" id="UP000887577">
    <property type="component" value="Unplaced"/>
</dbReference>
<organism evidence="2 3">
    <name type="scientific">Panagrolaimus superbus</name>
    <dbReference type="NCBI Taxonomy" id="310955"/>
    <lineage>
        <taxon>Eukaryota</taxon>
        <taxon>Metazoa</taxon>
        <taxon>Ecdysozoa</taxon>
        <taxon>Nematoda</taxon>
        <taxon>Chromadorea</taxon>
        <taxon>Rhabditida</taxon>
        <taxon>Tylenchina</taxon>
        <taxon>Panagrolaimomorpha</taxon>
        <taxon>Panagrolaimoidea</taxon>
        <taxon>Panagrolaimidae</taxon>
        <taxon>Panagrolaimus</taxon>
    </lineage>
</organism>
<protein>
    <submittedName>
        <fullName evidence="3">Uncharacterized protein</fullName>
    </submittedName>
</protein>
<feature type="region of interest" description="Disordered" evidence="1">
    <location>
        <begin position="1"/>
        <end position="46"/>
    </location>
</feature>
<feature type="compositionally biased region" description="Basic residues" evidence="1">
    <location>
        <begin position="1"/>
        <end position="10"/>
    </location>
</feature>
<dbReference type="AlphaFoldDB" id="A0A914YEY2"/>
<dbReference type="WBParaSite" id="PSU_v2.g17865.t1">
    <property type="protein sequence ID" value="PSU_v2.g17865.t1"/>
    <property type="gene ID" value="PSU_v2.g17865"/>
</dbReference>
<name>A0A914YEY2_9BILA</name>
<dbReference type="PANTHER" id="PTHR22084">
    <property type="entry name" value="GEX INTERACTING PROTEIN PROTEIN 4"/>
    <property type="match status" value="1"/>
</dbReference>
<reference evidence="3" key="1">
    <citation type="submission" date="2022-11" db="UniProtKB">
        <authorList>
            <consortium name="WormBaseParasite"/>
        </authorList>
    </citation>
    <scope>IDENTIFICATION</scope>
</reference>
<evidence type="ECO:0000313" key="2">
    <source>
        <dbReference type="Proteomes" id="UP000887577"/>
    </source>
</evidence>
<sequence>METRSAKKIKNCADANARYHRLSESEKKELNKKRAQQQKRKRQRNKEIAELEAVLRQTNDIVDDSQTVEQLSEQKMRTKWTEFENLRYQRMSSEERDAYNDKHRMCQIIVKNENDEIVDVKEIVKNENDEIIDVKENVKEDVKAHNLRKALSARARYHQMTPDEKKLYNQRRSEAIKRQRLENEALLATPIELINDEIFERVQNVIARNAKRSENARLRYQRMTPEERKEYNRKRSSYYKKKNVKMEQE</sequence>
<feature type="region of interest" description="Disordered" evidence="1">
    <location>
        <begin position="224"/>
        <end position="249"/>
    </location>
</feature>
<evidence type="ECO:0000256" key="1">
    <source>
        <dbReference type="SAM" id="MobiDB-lite"/>
    </source>
</evidence>
<feature type="compositionally biased region" description="Basic residues" evidence="1">
    <location>
        <begin position="30"/>
        <end position="44"/>
    </location>
</feature>
<evidence type="ECO:0000313" key="3">
    <source>
        <dbReference type="WBParaSite" id="PSU_v2.g17865.t1"/>
    </source>
</evidence>
<feature type="compositionally biased region" description="Basic residues" evidence="1">
    <location>
        <begin position="231"/>
        <end position="243"/>
    </location>
</feature>
<accession>A0A914YEY2</accession>
<keyword evidence="2" id="KW-1185">Reference proteome</keyword>
<proteinExistence type="predicted"/>